<dbReference type="EMBL" id="JAVXUO010003130">
    <property type="protein sequence ID" value="KAK2966418.1"/>
    <property type="molecule type" value="Genomic_DNA"/>
</dbReference>
<name>A0AA88TZA5_9ASTE</name>
<dbReference type="Gene3D" id="1.10.10.1290">
    <property type="entry name" value="Transcriptional regulator DELLA, N-terminal domain"/>
    <property type="match status" value="1"/>
</dbReference>
<dbReference type="AlphaFoldDB" id="A0AA88TZA5"/>
<proteinExistence type="predicted"/>
<feature type="domain" description="Transcriptional factor DELLA N-terminal" evidence="2">
    <location>
        <begin position="539"/>
        <end position="597"/>
    </location>
</feature>
<accession>A0AA88TZA5</accession>
<protein>
    <recommendedName>
        <fullName evidence="2">Transcriptional factor DELLA N-terminal domain-containing protein</fullName>
    </recommendedName>
</protein>
<evidence type="ECO:0000256" key="1">
    <source>
        <dbReference type="SAM" id="MobiDB-lite"/>
    </source>
</evidence>
<evidence type="ECO:0000259" key="2">
    <source>
        <dbReference type="Pfam" id="PF12041"/>
    </source>
</evidence>
<evidence type="ECO:0000313" key="4">
    <source>
        <dbReference type="Proteomes" id="UP001187471"/>
    </source>
</evidence>
<dbReference type="Pfam" id="PF12041">
    <property type="entry name" value="DELLA"/>
    <property type="match status" value="1"/>
</dbReference>
<feature type="region of interest" description="Disordered" evidence="1">
    <location>
        <begin position="482"/>
        <end position="517"/>
    </location>
</feature>
<gene>
    <name evidence="3" type="ORF">RJ640_003688</name>
</gene>
<reference evidence="3" key="1">
    <citation type="submission" date="2022-12" db="EMBL/GenBank/DDBJ databases">
        <title>Draft genome assemblies for two species of Escallonia (Escalloniales).</title>
        <authorList>
            <person name="Chanderbali A."/>
            <person name="Dervinis C."/>
            <person name="Anghel I."/>
            <person name="Soltis D."/>
            <person name="Soltis P."/>
            <person name="Zapata F."/>
        </authorList>
    </citation>
    <scope>NUCLEOTIDE SEQUENCE</scope>
    <source>
        <strain evidence="3">UCBG92.1500</strain>
        <tissue evidence="3">Leaf</tissue>
    </source>
</reference>
<comment type="caution">
    <text evidence="3">The sequence shown here is derived from an EMBL/GenBank/DDBJ whole genome shotgun (WGS) entry which is preliminary data.</text>
</comment>
<dbReference type="SMART" id="SM01129">
    <property type="entry name" value="DELLA"/>
    <property type="match status" value="1"/>
</dbReference>
<sequence length="633" mass="69736">MFEPQNPQVNLNANPDFLPNPIPAHWNGPMDPQVNDNAIEVNSDAESDQFAHLPPIDDILEQLEQLPIDDMMDIDMDIDIEQISENDITDGDTEADEILCEGEFEESSYSDIELLEASPENSYLETIPVPETEAVKFLPVNHDQISEQIPTANSPIMNPDLEPATLTHISLNASEEILGELHNQILPNPLISSLTVNNISSPKICLMSTASGEVGPEGSFSMALKHNQLSALEPSQPTTHILPLAEHVMGQPNNLHTWAQFFISLSDLGLQLLVQPINSYLSHNLLDSSSPNHFLGQLFSQQRPFNQSPEHSSLPLVPISQPSSLACFPSLSALHGHEHTLQCSPPELQDLSHQTEPLLQASSHAPSNLLAFPKSSSLLCTSTWFTPSTSPTFSPSDLHQLKNDLTLSIYPNTSTHLEPLGVHSLERTKICPIFEPHTAPILNHFGQMGTRFSAPDFEEELNEEGMKDDSGLKSLIMVPSYQQTEMSSSTNSSAAASGSSGNSKRKRFEANEDDMDLDGTKRYKSTLIQHAAIHQEPPGAGYRVLSSELWQVARCLETVMVNAPKEVSHLANDAIHYNPSDVASWVDSLLSKLHQPKKLYRPVNLLRSEPDGHRKLPAGTEIEEDSSIGWCMC</sequence>
<dbReference type="Proteomes" id="UP001187471">
    <property type="component" value="Unassembled WGS sequence"/>
</dbReference>
<dbReference type="InterPro" id="IPR038088">
    <property type="entry name" value="DELLA_N_sf"/>
</dbReference>
<keyword evidence="4" id="KW-1185">Reference proteome</keyword>
<organism evidence="3 4">
    <name type="scientific">Escallonia rubra</name>
    <dbReference type="NCBI Taxonomy" id="112253"/>
    <lineage>
        <taxon>Eukaryota</taxon>
        <taxon>Viridiplantae</taxon>
        <taxon>Streptophyta</taxon>
        <taxon>Embryophyta</taxon>
        <taxon>Tracheophyta</taxon>
        <taxon>Spermatophyta</taxon>
        <taxon>Magnoliopsida</taxon>
        <taxon>eudicotyledons</taxon>
        <taxon>Gunneridae</taxon>
        <taxon>Pentapetalae</taxon>
        <taxon>asterids</taxon>
        <taxon>campanulids</taxon>
        <taxon>Escalloniales</taxon>
        <taxon>Escalloniaceae</taxon>
        <taxon>Escallonia</taxon>
    </lineage>
</organism>
<feature type="compositionally biased region" description="Low complexity" evidence="1">
    <location>
        <begin position="487"/>
        <end position="502"/>
    </location>
</feature>
<evidence type="ECO:0000313" key="3">
    <source>
        <dbReference type="EMBL" id="KAK2966418.1"/>
    </source>
</evidence>
<dbReference type="InterPro" id="IPR021914">
    <property type="entry name" value="TF_DELLA_N"/>
</dbReference>